<dbReference type="InterPro" id="IPR039672">
    <property type="entry name" value="MFS_2"/>
</dbReference>
<dbReference type="AlphaFoldDB" id="A0A178IHA8"/>
<comment type="similarity">
    <text evidence="1">Belongs to the sodium:galactoside symporter (TC 2.A.2) family.</text>
</comment>
<feature type="transmembrane region" description="Helical" evidence="2">
    <location>
        <begin position="433"/>
        <end position="454"/>
    </location>
</feature>
<feature type="transmembrane region" description="Helical" evidence="2">
    <location>
        <begin position="121"/>
        <end position="145"/>
    </location>
</feature>
<evidence type="ECO:0000313" key="3">
    <source>
        <dbReference type="EMBL" id="OAM88547.1"/>
    </source>
</evidence>
<feature type="transmembrane region" description="Helical" evidence="2">
    <location>
        <begin position="257"/>
        <end position="278"/>
    </location>
</feature>
<feature type="transmembrane region" description="Helical" evidence="2">
    <location>
        <begin position="393"/>
        <end position="413"/>
    </location>
</feature>
<name>A0A178IHA8_9BACT</name>
<feature type="transmembrane region" description="Helical" evidence="2">
    <location>
        <begin position="157"/>
        <end position="178"/>
    </location>
</feature>
<dbReference type="RefSeq" id="WP_068771497.1">
    <property type="nucleotide sequence ID" value="NZ_CP109796.1"/>
</dbReference>
<dbReference type="Proteomes" id="UP000078486">
    <property type="component" value="Unassembled WGS sequence"/>
</dbReference>
<feature type="transmembrane region" description="Helical" evidence="2">
    <location>
        <begin position="90"/>
        <end position="109"/>
    </location>
</feature>
<proteinExistence type="inferred from homology"/>
<feature type="transmembrane region" description="Helical" evidence="2">
    <location>
        <begin position="348"/>
        <end position="372"/>
    </location>
</feature>
<dbReference type="GO" id="GO:0015293">
    <property type="term" value="F:symporter activity"/>
    <property type="evidence" value="ECO:0007669"/>
    <property type="project" value="InterPro"/>
</dbReference>
<accession>A0A178IHA8</accession>
<sequence length="479" mass="52109">MPDSPKDAVPSPAPLSFKTKLGYGLGNLSVMTAKQAPKQLSLPIYNIALGVNPGVIGTLLALGRVWDAFTDPLVGHWSDKLVTRWGRRKPFIAIGSFLTALFFAAMWLFPRGLTPGQYVAYYAVSSALFYLALGVFSVPWYAMGYELAGNYDERTKLMAFPSIFGPVGQILVGWLYWFTQRSFFADTIEGVRYTGLGAGVIMLFFGLMPVLLVKERKIPAAAATAQAKSPAQARPRASFFAGVKAAVKNAPFRRLTIAFTLIICGTSLVGGLGLYVFVYCLHGGNKDAGSLLMGMHTTIWLVSSIIMTPPVTRLSVKFGKKEIFIAALVWSVLRMILLWFLLAPGHPWLVLVNSVLSGVDNAAIFMLCHAMIADVCDHDELENGVRREGLFGALYGWFFKTGIALAFAISGYMLALTGFDARLGGAQTQATLLFMKICYCGIPALMFLAALAVFARYPLSRRMADDIRAQLAARSKAAA</sequence>
<dbReference type="SUPFAM" id="SSF103473">
    <property type="entry name" value="MFS general substrate transporter"/>
    <property type="match status" value="1"/>
</dbReference>
<dbReference type="InterPro" id="IPR036259">
    <property type="entry name" value="MFS_trans_sf"/>
</dbReference>
<dbReference type="Pfam" id="PF13347">
    <property type="entry name" value="MFS_2"/>
    <property type="match status" value="1"/>
</dbReference>
<gene>
    <name evidence="3" type="ORF">AW736_17090</name>
</gene>
<reference evidence="3 4" key="1">
    <citation type="submission" date="2016-01" db="EMBL/GenBank/DDBJ databases">
        <title>High potential of lignocellulose degradation of a new Verrucomicrobia species.</title>
        <authorList>
            <person name="Wang Y."/>
            <person name="Shi Y."/>
            <person name="Qiu Z."/>
            <person name="Liu S."/>
            <person name="Yang H."/>
        </authorList>
    </citation>
    <scope>NUCLEOTIDE SEQUENCE [LARGE SCALE GENOMIC DNA]</scope>
    <source>
        <strain evidence="3 4">TSB47</strain>
    </source>
</reference>
<keyword evidence="2" id="KW-1133">Transmembrane helix</keyword>
<feature type="transmembrane region" description="Helical" evidence="2">
    <location>
        <begin position="323"/>
        <end position="342"/>
    </location>
</feature>
<organism evidence="3 4">
    <name type="scientific">Termitidicoccus mucosus</name>
    <dbReference type="NCBI Taxonomy" id="1184151"/>
    <lineage>
        <taxon>Bacteria</taxon>
        <taxon>Pseudomonadati</taxon>
        <taxon>Verrucomicrobiota</taxon>
        <taxon>Opitutia</taxon>
        <taxon>Opitutales</taxon>
        <taxon>Opitutaceae</taxon>
        <taxon>Termitidicoccus</taxon>
    </lineage>
</organism>
<evidence type="ECO:0000256" key="2">
    <source>
        <dbReference type="SAM" id="Phobius"/>
    </source>
</evidence>
<evidence type="ECO:0008006" key="5">
    <source>
        <dbReference type="Google" id="ProtNLM"/>
    </source>
</evidence>
<protein>
    <recommendedName>
        <fullName evidence="5">Sodium:melibiose symporter</fullName>
    </recommendedName>
</protein>
<dbReference type="STRING" id="1184151.AW736_17090"/>
<dbReference type="GO" id="GO:0008643">
    <property type="term" value="P:carbohydrate transport"/>
    <property type="evidence" value="ECO:0007669"/>
    <property type="project" value="InterPro"/>
</dbReference>
<feature type="transmembrane region" description="Helical" evidence="2">
    <location>
        <begin position="290"/>
        <end position="311"/>
    </location>
</feature>
<dbReference type="EMBL" id="LRRQ01000127">
    <property type="protein sequence ID" value="OAM88547.1"/>
    <property type="molecule type" value="Genomic_DNA"/>
</dbReference>
<dbReference type="Gene3D" id="1.20.1250.20">
    <property type="entry name" value="MFS general substrate transporter like domains"/>
    <property type="match status" value="2"/>
</dbReference>
<keyword evidence="2" id="KW-0472">Membrane</keyword>
<keyword evidence="4" id="KW-1185">Reference proteome</keyword>
<evidence type="ECO:0000256" key="1">
    <source>
        <dbReference type="ARBA" id="ARBA00009617"/>
    </source>
</evidence>
<comment type="caution">
    <text evidence="3">The sequence shown here is derived from an EMBL/GenBank/DDBJ whole genome shotgun (WGS) entry which is preliminary data.</text>
</comment>
<dbReference type="GO" id="GO:0005886">
    <property type="term" value="C:plasma membrane"/>
    <property type="evidence" value="ECO:0007669"/>
    <property type="project" value="TreeGrafter"/>
</dbReference>
<dbReference type="PANTHER" id="PTHR11328">
    <property type="entry name" value="MAJOR FACILITATOR SUPERFAMILY DOMAIN-CONTAINING PROTEIN"/>
    <property type="match status" value="1"/>
</dbReference>
<dbReference type="PANTHER" id="PTHR11328:SF24">
    <property type="entry name" value="MAJOR FACILITATOR SUPERFAMILY (MFS) PROFILE DOMAIN-CONTAINING PROTEIN"/>
    <property type="match status" value="1"/>
</dbReference>
<feature type="transmembrane region" description="Helical" evidence="2">
    <location>
        <begin position="190"/>
        <end position="213"/>
    </location>
</feature>
<keyword evidence="2" id="KW-0812">Transmembrane</keyword>
<evidence type="ECO:0000313" key="4">
    <source>
        <dbReference type="Proteomes" id="UP000078486"/>
    </source>
</evidence>